<feature type="region of interest" description="Disordered" evidence="3">
    <location>
        <begin position="456"/>
        <end position="476"/>
    </location>
</feature>
<organism evidence="4 5">
    <name type="scientific">Prorocentrum cordatum</name>
    <dbReference type="NCBI Taxonomy" id="2364126"/>
    <lineage>
        <taxon>Eukaryota</taxon>
        <taxon>Sar</taxon>
        <taxon>Alveolata</taxon>
        <taxon>Dinophyceae</taxon>
        <taxon>Prorocentrales</taxon>
        <taxon>Prorocentraceae</taxon>
        <taxon>Prorocentrum</taxon>
    </lineage>
</organism>
<proteinExistence type="predicted"/>
<keyword evidence="1" id="KW-0677">Repeat</keyword>
<dbReference type="PANTHER" id="PTHR47447:SF17">
    <property type="entry name" value="OS12G0638900 PROTEIN"/>
    <property type="match status" value="1"/>
</dbReference>
<evidence type="ECO:0008006" key="6">
    <source>
        <dbReference type="Google" id="ProtNLM"/>
    </source>
</evidence>
<reference evidence="4" key="1">
    <citation type="submission" date="2023-10" db="EMBL/GenBank/DDBJ databases">
        <authorList>
            <person name="Chen Y."/>
            <person name="Shah S."/>
            <person name="Dougan E. K."/>
            <person name="Thang M."/>
            <person name="Chan C."/>
        </authorList>
    </citation>
    <scope>NUCLEOTIDE SEQUENCE [LARGE SCALE GENOMIC DNA]</scope>
</reference>
<dbReference type="Proteomes" id="UP001189429">
    <property type="component" value="Unassembled WGS sequence"/>
</dbReference>
<dbReference type="Pfam" id="PF01535">
    <property type="entry name" value="PPR"/>
    <property type="match status" value="2"/>
</dbReference>
<keyword evidence="5" id="KW-1185">Reference proteome</keyword>
<dbReference type="EMBL" id="CAUYUJ010019497">
    <property type="protein sequence ID" value="CAK0891618.1"/>
    <property type="molecule type" value="Genomic_DNA"/>
</dbReference>
<sequence>MVVVLAYSIGHFGANSQTVRPNAKAKSQKNVKAGIQLESGAPDVGRPTKAGDVPGTGKDGAADDEEAQRKFDMRVLDRVQKEGVAPKASDVTTAMRACVRCNSAETALKLFDQMLQSGAVPDVHLLCRSTASKFFKLVAESLDDKRMRDEGLKFLEVIRAHRVSPSTLAQNRLIVAWRSKPPDDVLAYFVKMKDAGVMLSSTAYRCIMAANERTNPEFTLKLYDEMKELGIKLDRVAYNAVLCACSQNGMLDQARELFMQMTSTGLVPNGKTFGIMIKVYYSSNRPKEAVAIFDTMREQHLEPDRFAYHHVINACIKLQRIEYAVELYKDMLQAKLPPCDNTHIYLSAACKKHGWTTTADQIMKLGVCEAGVRGEGPGRRGERWVGVGRCRPHVGSVLRSGPEISSLESLLLNAELPGIQQYSSCRRHGCYIMRTHRLSPDTREICRPCPLHSGTRPPRVTGKKAKRSPLGACRQQGADGRALPCFLRTGPCHRLRMWQWWRSQVSDGHLSHGGSSRPLHRPLRGQLADPAKYGQGEEPAERECGDPA</sequence>
<feature type="repeat" description="PPR" evidence="2">
    <location>
        <begin position="234"/>
        <end position="268"/>
    </location>
</feature>
<feature type="compositionally biased region" description="Basic and acidic residues" evidence="3">
    <location>
        <begin position="539"/>
        <end position="548"/>
    </location>
</feature>
<name>A0ABN9WXH8_9DINO</name>
<comment type="caution">
    <text evidence="4">The sequence shown here is derived from an EMBL/GenBank/DDBJ whole genome shotgun (WGS) entry which is preliminary data.</text>
</comment>
<dbReference type="Gene3D" id="1.25.40.10">
    <property type="entry name" value="Tetratricopeptide repeat domain"/>
    <property type="match status" value="2"/>
</dbReference>
<feature type="repeat" description="PPR" evidence="2">
    <location>
        <begin position="87"/>
        <end position="121"/>
    </location>
</feature>
<evidence type="ECO:0000256" key="2">
    <source>
        <dbReference type="PROSITE-ProRule" id="PRU00708"/>
    </source>
</evidence>
<dbReference type="PROSITE" id="PS51375">
    <property type="entry name" value="PPR"/>
    <property type="match status" value="4"/>
</dbReference>
<evidence type="ECO:0000313" key="5">
    <source>
        <dbReference type="Proteomes" id="UP001189429"/>
    </source>
</evidence>
<evidence type="ECO:0000256" key="1">
    <source>
        <dbReference type="ARBA" id="ARBA00022737"/>
    </source>
</evidence>
<evidence type="ECO:0000256" key="3">
    <source>
        <dbReference type="SAM" id="MobiDB-lite"/>
    </source>
</evidence>
<gene>
    <name evidence="4" type="ORF">PCOR1329_LOCUS71501</name>
</gene>
<protein>
    <recommendedName>
        <fullName evidence="6">Pentacotripeptide-repeat region of PRORP domain-containing protein</fullName>
    </recommendedName>
</protein>
<dbReference type="Pfam" id="PF13041">
    <property type="entry name" value="PPR_2"/>
    <property type="match status" value="1"/>
</dbReference>
<dbReference type="InterPro" id="IPR011990">
    <property type="entry name" value="TPR-like_helical_dom_sf"/>
</dbReference>
<dbReference type="NCBIfam" id="TIGR00756">
    <property type="entry name" value="PPR"/>
    <property type="match status" value="4"/>
</dbReference>
<feature type="region of interest" description="Disordered" evidence="3">
    <location>
        <begin position="509"/>
        <end position="548"/>
    </location>
</feature>
<feature type="repeat" description="PPR" evidence="2">
    <location>
        <begin position="304"/>
        <end position="338"/>
    </location>
</feature>
<dbReference type="PANTHER" id="PTHR47447">
    <property type="entry name" value="OS03G0856100 PROTEIN"/>
    <property type="match status" value="1"/>
</dbReference>
<dbReference type="InterPro" id="IPR002885">
    <property type="entry name" value="PPR_rpt"/>
</dbReference>
<feature type="region of interest" description="Disordered" evidence="3">
    <location>
        <begin position="20"/>
        <end position="66"/>
    </location>
</feature>
<accession>A0ABN9WXH8</accession>
<feature type="repeat" description="PPR" evidence="2">
    <location>
        <begin position="269"/>
        <end position="303"/>
    </location>
</feature>
<evidence type="ECO:0000313" key="4">
    <source>
        <dbReference type="EMBL" id="CAK0891618.1"/>
    </source>
</evidence>